<evidence type="ECO:0008006" key="4">
    <source>
        <dbReference type="Google" id="ProtNLM"/>
    </source>
</evidence>
<organism evidence="2 3">
    <name type="scientific">Massilia aquatica</name>
    <dbReference type="NCBI Taxonomy" id="2609000"/>
    <lineage>
        <taxon>Bacteria</taxon>
        <taxon>Pseudomonadati</taxon>
        <taxon>Pseudomonadota</taxon>
        <taxon>Betaproteobacteria</taxon>
        <taxon>Burkholderiales</taxon>
        <taxon>Oxalobacteraceae</taxon>
        <taxon>Telluria group</taxon>
        <taxon>Massilia</taxon>
    </lineage>
</organism>
<proteinExistence type="predicted"/>
<dbReference type="EMBL" id="VVIW01000014">
    <property type="protein sequence ID" value="NHZ42781.1"/>
    <property type="molecule type" value="Genomic_DNA"/>
</dbReference>
<accession>A0ABX0MFV7</accession>
<evidence type="ECO:0000256" key="1">
    <source>
        <dbReference type="SAM" id="Phobius"/>
    </source>
</evidence>
<evidence type="ECO:0000313" key="2">
    <source>
        <dbReference type="EMBL" id="NHZ42781.1"/>
    </source>
</evidence>
<keyword evidence="1" id="KW-0812">Transmembrane</keyword>
<keyword evidence="1" id="KW-0472">Membrane</keyword>
<dbReference type="RefSeq" id="WP_167078769.1">
    <property type="nucleotide sequence ID" value="NZ_VVIW01000014.1"/>
</dbReference>
<sequence>MTIFLTLCLSWAIASYLPILVAAWIARSFGVVVEQLTLGTGPVLMRRKPLVMRLLPINASVQFKHCGAIPAPGPHDRAGSLDARPVWVQLLIAASVPACLLEMAWALLGGEGLDLFRSAVAQCVRGALSPLSEAQSLLAAYHTALAQQSFGFVLGLTAAKMAAFNLLPTGFSAGYQCLEIVAQRAFPQVQRGLIALTLLMMGSWLVAVCVYLMPLLAHY</sequence>
<name>A0ABX0MFV7_9BURK</name>
<gene>
    <name evidence="2" type="ORF">F1609_21770</name>
</gene>
<dbReference type="Proteomes" id="UP000819052">
    <property type="component" value="Unassembled WGS sequence"/>
</dbReference>
<feature type="transmembrane region" description="Helical" evidence="1">
    <location>
        <begin position="86"/>
        <end position="108"/>
    </location>
</feature>
<comment type="caution">
    <text evidence="2">The sequence shown here is derived from an EMBL/GenBank/DDBJ whole genome shotgun (WGS) entry which is preliminary data.</text>
</comment>
<evidence type="ECO:0000313" key="3">
    <source>
        <dbReference type="Proteomes" id="UP000819052"/>
    </source>
</evidence>
<keyword evidence="1" id="KW-1133">Transmembrane helix</keyword>
<protein>
    <recommendedName>
        <fullName evidence="4">Peptidase M50 domain-containing protein</fullName>
    </recommendedName>
</protein>
<feature type="transmembrane region" description="Helical" evidence="1">
    <location>
        <begin position="193"/>
        <end position="213"/>
    </location>
</feature>
<keyword evidence="3" id="KW-1185">Reference proteome</keyword>
<reference evidence="2 3" key="1">
    <citation type="submission" date="2019-09" db="EMBL/GenBank/DDBJ databases">
        <title>Taxonomy of Antarctic Massilia spp.: description of Massilia rubra sp. nov., Massilia aquatica sp. nov., Massilia mucilaginosa sp. nov., Massilia frigida sp. nov. isolated from streams, lakes and regoliths.</title>
        <authorList>
            <person name="Holochova P."/>
            <person name="Sedlacek I."/>
            <person name="Kralova S."/>
            <person name="Maslanova I."/>
            <person name="Busse H.-J."/>
            <person name="Stankova E."/>
            <person name="Vrbovska V."/>
            <person name="Kovarovic V."/>
            <person name="Bartak M."/>
            <person name="Svec P."/>
            <person name="Pantucek R."/>
        </authorList>
    </citation>
    <scope>NUCLEOTIDE SEQUENCE [LARGE SCALE GENOMIC DNA]</scope>
    <source>
        <strain evidence="2 3">CCM 8693</strain>
    </source>
</reference>